<organism evidence="4 5">
    <name type="scientific">Pseudomonas graminis</name>
    <dbReference type="NCBI Taxonomy" id="158627"/>
    <lineage>
        <taxon>Bacteria</taxon>
        <taxon>Pseudomonadati</taxon>
        <taxon>Pseudomonadota</taxon>
        <taxon>Gammaproteobacteria</taxon>
        <taxon>Pseudomonadales</taxon>
        <taxon>Pseudomonadaceae</taxon>
        <taxon>Pseudomonas</taxon>
    </lineage>
</organism>
<evidence type="ECO:0000259" key="3">
    <source>
        <dbReference type="Pfam" id="PF06414"/>
    </source>
</evidence>
<dbReference type="InterPro" id="IPR010488">
    <property type="entry name" value="Zeta_toxin_domain"/>
</dbReference>
<keyword evidence="2" id="KW-0067">ATP-binding</keyword>
<dbReference type="Proteomes" id="UP000501989">
    <property type="component" value="Chromosome"/>
</dbReference>
<dbReference type="GO" id="GO:0016301">
    <property type="term" value="F:kinase activity"/>
    <property type="evidence" value="ECO:0007669"/>
    <property type="project" value="InterPro"/>
</dbReference>
<evidence type="ECO:0000313" key="4">
    <source>
        <dbReference type="EMBL" id="QKF51977.1"/>
    </source>
</evidence>
<dbReference type="GO" id="GO:0005524">
    <property type="term" value="F:ATP binding"/>
    <property type="evidence" value="ECO:0007669"/>
    <property type="project" value="UniProtKB-KW"/>
</dbReference>
<keyword evidence="5" id="KW-1185">Reference proteome</keyword>
<name>A0A6M8MXN4_9PSED</name>
<reference evidence="5" key="1">
    <citation type="submission" date="2019-12" db="EMBL/GenBank/DDBJ databases">
        <title>Endophytic bacteria associated with Panax ginseng seedlings.</title>
        <authorList>
            <person name="Park J.M."/>
            <person name="Shin R."/>
            <person name="Jo S.H."/>
        </authorList>
    </citation>
    <scope>NUCLEOTIDE SEQUENCE [LARGE SCALE GENOMIC DNA]</scope>
    <source>
        <strain evidence="5">PgKB30</strain>
    </source>
</reference>
<sequence length="326" mass="37412">MRATHYNYTPQELESVFQAIVTTMFDVPKDIADDGSPAPKILVVAGVQGSGKTYMLNNTLLKTPGYGNYVHLYQENFRELHPRYADFADQDVTRRYKHTETFIWELCSRIFAYAHSNKFNIVMETALDTKAFATVISGQELADYQFDVHLIGCKKDFVHLSTIKRAFDALEAGTLERFVDIATIETSIENAEVILNAFEEACMRVSGSTISLYERGFGELRNRKKLCSSRCDRVSSLTPYVFTDEQGVAITVQEQVHRIERSEALPIPCSFASFIALIEAPVTRAEDREEAWREAYNALPRMRRFWQHVPQRLPETLWSYIKKYTV</sequence>
<dbReference type="AlphaFoldDB" id="A0A6M8MXN4"/>
<dbReference type="KEGG" id="pgg:FX982_02952"/>
<protein>
    <recommendedName>
        <fullName evidence="3">Zeta toxin domain-containing protein</fullName>
    </recommendedName>
</protein>
<dbReference type="InterPro" id="IPR027417">
    <property type="entry name" value="P-loop_NTPase"/>
</dbReference>
<proteinExistence type="predicted"/>
<evidence type="ECO:0000256" key="1">
    <source>
        <dbReference type="ARBA" id="ARBA00022741"/>
    </source>
</evidence>
<dbReference type="RefSeq" id="WP_172611412.1">
    <property type="nucleotide sequence ID" value="NZ_CP053746.1"/>
</dbReference>
<gene>
    <name evidence="4" type="ORF">FX982_02952</name>
</gene>
<dbReference type="Gene3D" id="3.40.50.300">
    <property type="entry name" value="P-loop containing nucleotide triphosphate hydrolases"/>
    <property type="match status" value="1"/>
</dbReference>
<keyword evidence="1" id="KW-0547">Nucleotide-binding</keyword>
<accession>A0A6M8MXN4</accession>
<evidence type="ECO:0000313" key="5">
    <source>
        <dbReference type="Proteomes" id="UP000501989"/>
    </source>
</evidence>
<dbReference type="SUPFAM" id="SSF52540">
    <property type="entry name" value="P-loop containing nucleoside triphosphate hydrolases"/>
    <property type="match status" value="1"/>
</dbReference>
<feature type="domain" description="Zeta toxin" evidence="3">
    <location>
        <begin position="37"/>
        <end position="205"/>
    </location>
</feature>
<dbReference type="Pfam" id="PF06414">
    <property type="entry name" value="Zeta_toxin"/>
    <property type="match status" value="1"/>
</dbReference>
<evidence type="ECO:0000256" key="2">
    <source>
        <dbReference type="ARBA" id="ARBA00022840"/>
    </source>
</evidence>
<dbReference type="EMBL" id="CP053746">
    <property type="protein sequence ID" value="QKF51977.1"/>
    <property type="molecule type" value="Genomic_DNA"/>
</dbReference>